<dbReference type="PANTHER" id="PTHR30118:SF6">
    <property type="entry name" value="HTH-TYPE TRANSCRIPTIONAL REGULATOR LEUO"/>
    <property type="match status" value="1"/>
</dbReference>
<evidence type="ECO:0000313" key="10">
    <source>
        <dbReference type="Proteomes" id="UP000298664"/>
    </source>
</evidence>
<evidence type="ECO:0000256" key="3">
    <source>
        <dbReference type="ARBA" id="ARBA00022491"/>
    </source>
</evidence>
<keyword evidence="9" id="KW-0614">Plasmid</keyword>
<keyword evidence="5" id="KW-0238">DNA-binding</keyword>
<proteinExistence type="inferred from homology"/>
<keyword evidence="7" id="KW-0804">Transcription</keyword>
<dbReference type="SUPFAM" id="SSF46785">
    <property type="entry name" value="Winged helix' DNA-binding domain"/>
    <property type="match status" value="1"/>
</dbReference>
<dbReference type="GO" id="GO:0003700">
    <property type="term" value="F:DNA-binding transcription factor activity"/>
    <property type="evidence" value="ECO:0007669"/>
    <property type="project" value="InterPro"/>
</dbReference>
<dbReference type="InterPro" id="IPR036390">
    <property type="entry name" value="WH_DNA-bd_sf"/>
</dbReference>
<dbReference type="AlphaFoldDB" id="A0AAF0KG87"/>
<accession>A0AAF0KG87</accession>
<keyword evidence="3" id="KW-0678">Repressor</keyword>
<sequence length="307" mass="34785">MRLDRFDLNLLIVLDVLLEERNVTRASERLCIGQSATSAALARLREYFEDGLLVQIGRRMELTPLALSLIGPVRDTLNHARGTMSLKATFDPATATRRFAIHASDFMVETLLAEVVRDLAAIAPGLIVDLRRPPKQVLEVFDRGNIDFLIIPEQYASKLQHPQSTLFTDDQVCLACSDAFAEIDTLSMEEYLALGHVAVRFGEENSISFEDWFLPRYGKQRRIECTVEYFGAVPHLVAGTRRIATVHRRIAAQMARQFPVKILEAPFAMLKLIENIVWPKFLDADPCHMWLRSLIMEKAMRQDTSSA</sequence>
<comment type="similarity">
    <text evidence="1">Belongs to the LysR transcriptional regulatory family.</text>
</comment>
<dbReference type="Gene3D" id="3.40.190.10">
    <property type="entry name" value="Periplasmic binding protein-like II"/>
    <property type="match status" value="2"/>
</dbReference>
<dbReference type="RefSeq" id="WP_137395994.1">
    <property type="nucleotide sequence ID" value="NZ_CP124735.1"/>
</dbReference>
<dbReference type="Pfam" id="PF00126">
    <property type="entry name" value="HTH_1"/>
    <property type="match status" value="1"/>
</dbReference>
<dbReference type="EMBL" id="CP124735">
    <property type="protein sequence ID" value="WHA43931.1"/>
    <property type="molecule type" value="Genomic_DNA"/>
</dbReference>
<dbReference type="InterPro" id="IPR036388">
    <property type="entry name" value="WH-like_DNA-bd_sf"/>
</dbReference>
<geneLocation type="plasmid" evidence="9 10">
    <name>pAlCFBP5477</name>
</geneLocation>
<feature type="domain" description="HTH lysR-type" evidence="8">
    <location>
        <begin position="6"/>
        <end position="63"/>
    </location>
</feature>
<dbReference type="SUPFAM" id="SSF53850">
    <property type="entry name" value="Periplasmic binding protein-like II"/>
    <property type="match status" value="1"/>
</dbReference>
<keyword evidence="6" id="KW-0010">Activator</keyword>
<protein>
    <submittedName>
        <fullName evidence="9">LysR family transcriptional regulator</fullName>
    </submittedName>
</protein>
<evidence type="ECO:0000256" key="2">
    <source>
        <dbReference type="ARBA" id="ARBA00022458"/>
    </source>
</evidence>
<dbReference type="InterPro" id="IPR000847">
    <property type="entry name" value="LysR_HTH_N"/>
</dbReference>
<dbReference type="Gene3D" id="1.10.10.10">
    <property type="entry name" value="Winged helix-like DNA-binding domain superfamily/Winged helix DNA-binding domain"/>
    <property type="match status" value="1"/>
</dbReference>
<name>A0AAF0KG87_9HYPH</name>
<gene>
    <name evidence="9" type="ORF">CFBP5477_022700</name>
</gene>
<keyword evidence="4" id="KW-0805">Transcription regulation</keyword>
<evidence type="ECO:0000256" key="4">
    <source>
        <dbReference type="ARBA" id="ARBA00023015"/>
    </source>
</evidence>
<evidence type="ECO:0000256" key="7">
    <source>
        <dbReference type="ARBA" id="ARBA00023163"/>
    </source>
</evidence>
<evidence type="ECO:0000256" key="6">
    <source>
        <dbReference type="ARBA" id="ARBA00023159"/>
    </source>
</evidence>
<evidence type="ECO:0000256" key="1">
    <source>
        <dbReference type="ARBA" id="ARBA00009437"/>
    </source>
</evidence>
<dbReference type="Proteomes" id="UP000298664">
    <property type="component" value="Plasmid pAlCFBP5477"/>
</dbReference>
<dbReference type="GO" id="GO:0003677">
    <property type="term" value="F:DNA binding"/>
    <property type="evidence" value="ECO:0007669"/>
    <property type="project" value="UniProtKB-KW"/>
</dbReference>
<dbReference type="PANTHER" id="PTHR30118">
    <property type="entry name" value="HTH-TYPE TRANSCRIPTIONAL REGULATOR LEUO-RELATED"/>
    <property type="match status" value="1"/>
</dbReference>
<evidence type="ECO:0000256" key="5">
    <source>
        <dbReference type="ARBA" id="ARBA00023125"/>
    </source>
</evidence>
<organism evidence="9 10">
    <name type="scientific">Agrobacterium larrymoorei</name>
    <dbReference type="NCBI Taxonomy" id="160699"/>
    <lineage>
        <taxon>Bacteria</taxon>
        <taxon>Pseudomonadati</taxon>
        <taxon>Pseudomonadota</taxon>
        <taxon>Alphaproteobacteria</taxon>
        <taxon>Hyphomicrobiales</taxon>
        <taxon>Rhizobiaceae</taxon>
        <taxon>Rhizobium/Agrobacterium group</taxon>
        <taxon>Agrobacterium</taxon>
    </lineage>
</organism>
<dbReference type="Pfam" id="PF03466">
    <property type="entry name" value="LysR_substrate"/>
    <property type="match status" value="1"/>
</dbReference>
<dbReference type="InterPro" id="IPR005119">
    <property type="entry name" value="LysR_subst-bd"/>
</dbReference>
<evidence type="ECO:0000259" key="8">
    <source>
        <dbReference type="PROSITE" id="PS50931"/>
    </source>
</evidence>
<dbReference type="InterPro" id="IPR050389">
    <property type="entry name" value="LysR-type_TF"/>
</dbReference>
<evidence type="ECO:0000313" key="9">
    <source>
        <dbReference type="EMBL" id="WHA43931.1"/>
    </source>
</evidence>
<keyword evidence="2" id="KW-0536">Nodulation</keyword>
<dbReference type="PROSITE" id="PS50931">
    <property type="entry name" value="HTH_LYSR"/>
    <property type="match status" value="1"/>
</dbReference>
<reference evidence="9" key="1">
    <citation type="submission" date="2023-05" db="EMBL/GenBank/DDBJ databases">
        <title>Complete genome sequence of Agrobacterium larrymoorei CFBP5477.</title>
        <authorList>
            <person name="Yen H.-C."/>
            <person name="Chou L."/>
            <person name="Lin Y.-C."/>
            <person name="Lai E.-M."/>
            <person name="Kuo C.-H."/>
        </authorList>
    </citation>
    <scope>NUCLEOTIDE SEQUENCE</scope>
    <source>
        <strain evidence="9">CFBP5477</strain>
        <plasmid evidence="9">pAlCFBP5477</plasmid>
    </source>
</reference>